<organism evidence="9 10">
    <name type="scientific">[Mycobacterium] crassicus</name>
    <dbReference type="NCBI Taxonomy" id="2872309"/>
    <lineage>
        <taxon>Bacteria</taxon>
        <taxon>Bacillati</taxon>
        <taxon>Actinomycetota</taxon>
        <taxon>Actinomycetes</taxon>
        <taxon>Mycobacteriales</taxon>
        <taxon>Mycobacteriaceae</taxon>
        <taxon>Mycolicibacter</taxon>
    </lineage>
</organism>
<dbReference type="RefSeq" id="WP_225403827.1">
    <property type="nucleotide sequence ID" value="NZ_JAYJJR010000015.1"/>
</dbReference>
<dbReference type="EMBL" id="JAYJJR010000015">
    <property type="protein sequence ID" value="MEB3023284.1"/>
    <property type="molecule type" value="Genomic_DNA"/>
</dbReference>
<evidence type="ECO:0000256" key="3">
    <source>
        <dbReference type="ARBA" id="ARBA00022475"/>
    </source>
</evidence>
<evidence type="ECO:0000256" key="7">
    <source>
        <dbReference type="ARBA" id="ARBA00023288"/>
    </source>
</evidence>
<dbReference type="Proteomes" id="UP001299596">
    <property type="component" value="Unassembled WGS sequence"/>
</dbReference>
<keyword evidence="6" id="KW-0564">Palmitate</keyword>
<evidence type="ECO:0000256" key="6">
    <source>
        <dbReference type="ARBA" id="ARBA00023139"/>
    </source>
</evidence>
<sequence length="233" mass="24191">MTPMRRLLIALATATTAAAMLAGCSSSKDSGAPLPEASTLVKESATTTADLKSAHLALTVTGQIKNLPVKTLEGDLTNEPTTAAKGSTTITMLGSDVDAKFVVIDGDLYAAITGDDYDNYGSADKIYDVAAILSPDKGLANMLANLTDPKAQGRETINGQKTIRVTGEVPADEVNKLAPQLKATAPTASTVWIQEDGDHQLVQARLDPSAGNAIQMTLSNWNAPVTIEKPAGA</sequence>
<evidence type="ECO:0000256" key="5">
    <source>
        <dbReference type="ARBA" id="ARBA00023136"/>
    </source>
</evidence>
<evidence type="ECO:0000313" key="10">
    <source>
        <dbReference type="Proteomes" id="UP001299596"/>
    </source>
</evidence>
<dbReference type="Pfam" id="PF07161">
    <property type="entry name" value="LppX_LprAFG"/>
    <property type="match status" value="1"/>
</dbReference>
<keyword evidence="4 8" id="KW-0732">Signal</keyword>
<name>A0ABU5XM51_9MYCO</name>
<comment type="similarity">
    <text evidence="2">Belongs to the LppX/LprAFG lipoprotein family.</text>
</comment>
<keyword evidence="3" id="KW-1003">Cell membrane</keyword>
<comment type="subcellular location">
    <subcellularLocation>
        <location evidence="1">Cell envelope</location>
    </subcellularLocation>
</comment>
<reference evidence="9 10" key="1">
    <citation type="submission" date="2023-12" db="EMBL/GenBank/DDBJ databases">
        <title>Description of new species of Mycobacterium terrae complex isolated from sewage at the Sao Paulo Zoological Park Foundation in Brazil.</title>
        <authorList>
            <person name="Romagnoli C.L."/>
            <person name="Conceicao E.C."/>
            <person name="Machado E."/>
            <person name="Barreto L.B.P.F."/>
            <person name="Sharma A."/>
            <person name="Silva N.M."/>
            <person name="Marques L.E."/>
            <person name="Juliana M.A."/>
            <person name="Lourenco M.C.S."/>
            <person name="Digiampietri L.A."/>
            <person name="Suffys P.N."/>
            <person name="Viana-Niero C."/>
        </authorList>
    </citation>
    <scope>NUCLEOTIDE SEQUENCE [LARGE SCALE GENOMIC DNA]</scope>
    <source>
        <strain evidence="9 10">MYC098</strain>
    </source>
</reference>
<dbReference type="CDD" id="cd16334">
    <property type="entry name" value="LppX-like"/>
    <property type="match status" value="1"/>
</dbReference>
<proteinExistence type="inferred from homology"/>
<evidence type="ECO:0000256" key="8">
    <source>
        <dbReference type="SAM" id="SignalP"/>
    </source>
</evidence>
<dbReference type="InterPro" id="IPR009830">
    <property type="entry name" value="LppX/LprAFG"/>
</dbReference>
<dbReference type="InterPro" id="IPR006311">
    <property type="entry name" value="TAT_signal"/>
</dbReference>
<dbReference type="PROSITE" id="PS51257">
    <property type="entry name" value="PROKAR_LIPOPROTEIN"/>
    <property type="match status" value="1"/>
</dbReference>
<feature type="signal peptide" evidence="8">
    <location>
        <begin position="1"/>
        <end position="22"/>
    </location>
</feature>
<keyword evidence="5" id="KW-0472">Membrane</keyword>
<dbReference type="InterPro" id="IPR029046">
    <property type="entry name" value="LolA/LolB/LppX"/>
</dbReference>
<keyword evidence="7 9" id="KW-0449">Lipoprotein</keyword>
<evidence type="ECO:0000256" key="4">
    <source>
        <dbReference type="ARBA" id="ARBA00022729"/>
    </source>
</evidence>
<protein>
    <submittedName>
        <fullName evidence="9">LppX_LprAFG lipoprotein</fullName>
    </submittedName>
</protein>
<evidence type="ECO:0000256" key="2">
    <source>
        <dbReference type="ARBA" id="ARBA00009194"/>
    </source>
</evidence>
<gene>
    <name evidence="9" type="ORF">K6T79_19755</name>
</gene>
<evidence type="ECO:0000313" key="9">
    <source>
        <dbReference type="EMBL" id="MEB3023284.1"/>
    </source>
</evidence>
<feature type="chain" id="PRO_5045451599" evidence="8">
    <location>
        <begin position="23"/>
        <end position="233"/>
    </location>
</feature>
<accession>A0ABU5XM51</accession>
<comment type="caution">
    <text evidence="9">The sequence shown here is derived from an EMBL/GenBank/DDBJ whole genome shotgun (WGS) entry which is preliminary data.</text>
</comment>
<keyword evidence="10" id="KW-1185">Reference proteome</keyword>
<dbReference type="Gene3D" id="2.50.20.20">
    <property type="match status" value="1"/>
</dbReference>
<dbReference type="PROSITE" id="PS51318">
    <property type="entry name" value="TAT"/>
    <property type="match status" value="1"/>
</dbReference>
<evidence type="ECO:0000256" key="1">
    <source>
        <dbReference type="ARBA" id="ARBA00004196"/>
    </source>
</evidence>
<dbReference type="SUPFAM" id="SSF89392">
    <property type="entry name" value="Prokaryotic lipoproteins and lipoprotein localization factors"/>
    <property type="match status" value="1"/>
</dbReference>